<dbReference type="AlphaFoldDB" id="A0A5N6V9L0"/>
<dbReference type="EMBL" id="ML738589">
    <property type="protein sequence ID" value="KAE8167513.1"/>
    <property type="molecule type" value="Genomic_DNA"/>
</dbReference>
<dbReference type="InterPro" id="IPR016181">
    <property type="entry name" value="Acyl_CoA_acyltransferase"/>
</dbReference>
<dbReference type="Proteomes" id="UP000326950">
    <property type="component" value="Unassembled WGS sequence"/>
</dbReference>
<evidence type="ECO:0000259" key="1">
    <source>
        <dbReference type="PROSITE" id="PS51186"/>
    </source>
</evidence>
<feature type="domain" description="N-acetyltransferase" evidence="1">
    <location>
        <begin position="66"/>
        <end position="205"/>
    </location>
</feature>
<reference evidence="2 3" key="1">
    <citation type="submission" date="2019-04" db="EMBL/GenBank/DDBJ databases">
        <title>Friends and foes A comparative genomics study of 23 Aspergillus species from section Flavi.</title>
        <authorList>
            <consortium name="DOE Joint Genome Institute"/>
            <person name="Kjaerbolling I."/>
            <person name="Vesth T."/>
            <person name="Frisvad J.C."/>
            <person name="Nybo J.L."/>
            <person name="Theobald S."/>
            <person name="Kildgaard S."/>
            <person name="Isbrandt T."/>
            <person name="Kuo A."/>
            <person name="Sato A."/>
            <person name="Lyhne E.K."/>
            <person name="Kogle M.E."/>
            <person name="Wiebenga A."/>
            <person name="Kun R.S."/>
            <person name="Lubbers R.J."/>
            <person name="Makela M.R."/>
            <person name="Barry K."/>
            <person name="Chovatia M."/>
            <person name="Clum A."/>
            <person name="Daum C."/>
            <person name="Haridas S."/>
            <person name="He G."/>
            <person name="LaButti K."/>
            <person name="Lipzen A."/>
            <person name="Mondo S."/>
            <person name="Riley R."/>
            <person name="Salamov A."/>
            <person name="Simmons B.A."/>
            <person name="Magnuson J.K."/>
            <person name="Henrissat B."/>
            <person name="Mortensen U.H."/>
            <person name="Larsen T.O."/>
            <person name="Devries R.P."/>
            <person name="Grigoriev I.V."/>
            <person name="Machida M."/>
            <person name="Baker S.E."/>
            <person name="Andersen M.R."/>
        </authorList>
    </citation>
    <scope>NUCLEOTIDE SEQUENCE [LARGE SCALE GENOMIC DNA]</scope>
    <source>
        <strain evidence="2 3">CBS 117626</strain>
    </source>
</reference>
<dbReference type="SUPFAM" id="SSF55729">
    <property type="entry name" value="Acyl-CoA N-acyltransferases (Nat)"/>
    <property type="match status" value="1"/>
</dbReference>
<name>A0A5N6V9L0_ASPTM</name>
<dbReference type="PROSITE" id="PS51186">
    <property type="entry name" value="GNAT"/>
    <property type="match status" value="1"/>
</dbReference>
<accession>A0A5N6V9L0</accession>
<dbReference type="Gene3D" id="3.40.630.30">
    <property type="match status" value="1"/>
</dbReference>
<evidence type="ECO:0000313" key="2">
    <source>
        <dbReference type="EMBL" id="KAE8167513.1"/>
    </source>
</evidence>
<evidence type="ECO:0000313" key="3">
    <source>
        <dbReference type="Proteomes" id="UP000326950"/>
    </source>
</evidence>
<dbReference type="CDD" id="cd04301">
    <property type="entry name" value="NAT_SF"/>
    <property type="match status" value="1"/>
</dbReference>
<protein>
    <recommendedName>
        <fullName evidence="1">N-acetyltransferase domain-containing protein</fullName>
    </recommendedName>
</protein>
<dbReference type="Pfam" id="PF13673">
    <property type="entry name" value="Acetyltransf_10"/>
    <property type="match status" value="1"/>
</dbReference>
<organism evidence="2 3">
    <name type="scientific">Aspergillus tamarii</name>
    <dbReference type="NCBI Taxonomy" id="41984"/>
    <lineage>
        <taxon>Eukaryota</taxon>
        <taxon>Fungi</taxon>
        <taxon>Dikarya</taxon>
        <taxon>Ascomycota</taxon>
        <taxon>Pezizomycotina</taxon>
        <taxon>Eurotiomycetes</taxon>
        <taxon>Eurotiomycetidae</taxon>
        <taxon>Eurotiales</taxon>
        <taxon>Aspergillaceae</taxon>
        <taxon>Aspergillus</taxon>
        <taxon>Aspergillus subgen. Circumdati</taxon>
    </lineage>
</organism>
<dbReference type="GO" id="GO:0016747">
    <property type="term" value="F:acyltransferase activity, transferring groups other than amino-acyl groups"/>
    <property type="evidence" value="ECO:0007669"/>
    <property type="project" value="InterPro"/>
</dbReference>
<gene>
    <name evidence="2" type="ORF">BDV40DRAFT_295619</name>
</gene>
<sequence length="210" mass="23895">MTAPGYTIRPVEYSDIPELGDLLYTSKLALTINRLLFKNWPNEAVQRQNYLGALEGIEVDSPESRTVVDNVTGKVIGHLALNRYRPVEEPEQPREEIQKQEPPDFFVPEVVTAVLEAVATIKEEVKTTDRYVIKSEYRHHGIGKDLMDYVFNKARSAGVPVAVSAEPQIYEFFKKYGFHDTKHVDFDLAQWAPPHSGFGIFRLAGLIWHP</sequence>
<dbReference type="OrthoDB" id="410198at2759"/>
<dbReference type="InterPro" id="IPR000182">
    <property type="entry name" value="GNAT_dom"/>
</dbReference>
<keyword evidence="3" id="KW-1185">Reference proteome</keyword>
<proteinExistence type="predicted"/>